<feature type="compositionally biased region" description="Polar residues" evidence="8">
    <location>
        <begin position="59"/>
        <end position="69"/>
    </location>
</feature>
<dbReference type="SMART" id="SM00380">
    <property type="entry name" value="AP2"/>
    <property type="match status" value="1"/>
</dbReference>
<dbReference type="PANTHER" id="PTHR31729:SF2">
    <property type="entry name" value="ETHYLENE-RESPONSIVE TRANSCRIPTION FACTOR RAP2-1-RELATED"/>
    <property type="match status" value="1"/>
</dbReference>
<keyword evidence="5" id="KW-0804">Transcription</keyword>
<proteinExistence type="inferred from homology"/>
<evidence type="ECO:0000256" key="3">
    <source>
        <dbReference type="ARBA" id="ARBA00023015"/>
    </source>
</evidence>
<accession>A0A843UFR8</accession>
<feature type="domain" description="AP2/ERF" evidence="9">
    <location>
        <begin position="90"/>
        <end position="130"/>
    </location>
</feature>
<dbReference type="EMBL" id="NMUH01000534">
    <property type="protein sequence ID" value="MQL80916.1"/>
    <property type="molecule type" value="Genomic_DNA"/>
</dbReference>
<keyword evidence="2" id="KW-0936">Ethylene signaling pathway</keyword>
<evidence type="ECO:0000259" key="9">
    <source>
        <dbReference type="SMART" id="SM00380"/>
    </source>
</evidence>
<feature type="compositionally biased region" description="Polar residues" evidence="8">
    <location>
        <begin position="23"/>
        <end position="39"/>
    </location>
</feature>
<keyword evidence="4" id="KW-0238">DNA-binding</keyword>
<gene>
    <name evidence="10" type="ORF">Taro_013369</name>
</gene>
<dbReference type="AlphaFoldDB" id="A0A843UFR8"/>
<evidence type="ECO:0000256" key="8">
    <source>
        <dbReference type="SAM" id="MobiDB-lite"/>
    </source>
</evidence>
<keyword evidence="11" id="KW-1185">Reference proteome</keyword>
<comment type="similarity">
    <text evidence="7">Belongs to the AP2/ERF transcription factor family. ERF subfamily.</text>
</comment>
<evidence type="ECO:0000256" key="4">
    <source>
        <dbReference type="ARBA" id="ARBA00023125"/>
    </source>
</evidence>
<keyword evidence="3" id="KW-0805">Transcription regulation</keyword>
<dbReference type="GO" id="GO:0003677">
    <property type="term" value="F:DNA binding"/>
    <property type="evidence" value="ECO:0007669"/>
    <property type="project" value="UniProtKB-KW"/>
</dbReference>
<feature type="compositionally biased region" description="Basic residues" evidence="8">
    <location>
        <begin position="139"/>
        <end position="148"/>
    </location>
</feature>
<evidence type="ECO:0000256" key="6">
    <source>
        <dbReference type="ARBA" id="ARBA00023242"/>
    </source>
</evidence>
<feature type="region of interest" description="Disordered" evidence="8">
    <location>
        <begin position="1"/>
        <end position="84"/>
    </location>
</feature>
<evidence type="ECO:0000256" key="7">
    <source>
        <dbReference type="ARBA" id="ARBA00024343"/>
    </source>
</evidence>
<comment type="caution">
    <text evidence="10">The sequence shown here is derived from an EMBL/GenBank/DDBJ whole genome shotgun (WGS) entry which is preliminary data.</text>
</comment>
<dbReference type="GO" id="GO:0009873">
    <property type="term" value="P:ethylene-activated signaling pathway"/>
    <property type="evidence" value="ECO:0007669"/>
    <property type="project" value="UniProtKB-KW"/>
</dbReference>
<protein>
    <recommendedName>
        <fullName evidence="9">AP2/ERF domain-containing protein</fullName>
    </recommendedName>
</protein>
<organism evidence="10 11">
    <name type="scientific">Colocasia esculenta</name>
    <name type="common">Wild taro</name>
    <name type="synonym">Arum esculentum</name>
    <dbReference type="NCBI Taxonomy" id="4460"/>
    <lineage>
        <taxon>Eukaryota</taxon>
        <taxon>Viridiplantae</taxon>
        <taxon>Streptophyta</taxon>
        <taxon>Embryophyta</taxon>
        <taxon>Tracheophyta</taxon>
        <taxon>Spermatophyta</taxon>
        <taxon>Magnoliopsida</taxon>
        <taxon>Liliopsida</taxon>
        <taxon>Araceae</taxon>
        <taxon>Aroideae</taxon>
        <taxon>Colocasieae</taxon>
        <taxon>Colocasia</taxon>
    </lineage>
</organism>
<keyword evidence="6" id="KW-0539">Nucleus</keyword>
<dbReference type="OrthoDB" id="1937547at2759"/>
<sequence length="148" mass="16447">MSVTTKNTLCPMKARQKHPQDIGSHNPSLRIKPSSQTPRTPAGLRCSYRPGPPIHTPKQESGMSTSCSSAAAAPGRQEDERVAAAARERRFKGIRMKKWGMAAACAYDTTVFYLQGRTARLNFPNELPPEEEDEEGGVRRRGGHSWRR</sequence>
<evidence type="ECO:0000256" key="2">
    <source>
        <dbReference type="ARBA" id="ARBA00022745"/>
    </source>
</evidence>
<comment type="subcellular location">
    <subcellularLocation>
        <location evidence="1">Nucleus</location>
    </subcellularLocation>
</comment>
<name>A0A843UFR8_COLES</name>
<feature type="region of interest" description="Disordered" evidence="8">
    <location>
        <begin position="122"/>
        <end position="148"/>
    </location>
</feature>
<dbReference type="GO" id="GO:0005634">
    <property type="term" value="C:nucleus"/>
    <property type="evidence" value="ECO:0007669"/>
    <property type="project" value="UniProtKB-SubCell"/>
</dbReference>
<reference evidence="10" key="1">
    <citation type="submission" date="2017-07" db="EMBL/GenBank/DDBJ databases">
        <title>Taro Niue Genome Assembly and Annotation.</title>
        <authorList>
            <person name="Atibalentja N."/>
            <person name="Keating K."/>
            <person name="Fields C.J."/>
        </authorList>
    </citation>
    <scope>NUCLEOTIDE SEQUENCE</scope>
    <source>
        <strain evidence="10">Niue_2</strain>
        <tissue evidence="10">Leaf</tissue>
    </source>
</reference>
<evidence type="ECO:0000313" key="11">
    <source>
        <dbReference type="Proteomes" id="UP000652761"/>
    </source>
</evidence>
<evidence type="ECO:0000256" key="5">
    <source>
        <dbReference type="ARBA" id="ARBA00023163"/>
    </source>
</evidence>
<dbReference type="PANTHER" id="PTHR31729">
    <property type="entry name" value="ETHYLENE-RESPONSIVE TRANSCRIPTION FACTOR RAP2-1-RELATED"/>
    <property type="match status" value="1"/>
</dbReference>
<dbReference type="GO" id="GO:0003700">
    <property type="term" value="F:DNA-binding transcription factor activity"/>
    <property type="evidence" value="ECO:0007669"/>
    <property type="project" value="InterPro"/>
</dbReference>
<evidence type="ECO:0000313" key="10">
    <source>
        <dbReference type="EMBL" id="MQL80916.1"/>
    </source>
</evidence>
<dbReference type="InterPro" id="IPR001471">
    <property type="entry name" value="AP2/ERF_dom"/>
</dbReference>
<evidence type="ECO:0000256" key="1">
    <source>
        <dbReference type="ARBA" id="ARBA00004123"/>
    </source>
</evidence>
<dbReference type="Proteomes" id="UP000652761">
    <property type="component" value="Unassembled WGS sequence"/>
</dbReference>